<dbReference type="Proteomes" id="UP001161422">
    <property type="component" value="Unassembled WGS sequence"/>
</dbReference>
<dbReference type="SUPFAM" id="SSF56235">
    <property type="entry name" value="N-terminal nucleophile aminohydrolases (Ntn hydrolases)"/>
    <property type="match status" value="1"/>
</dbReference>
<evidence type="ECO:0000256" key="3">
    <source>
        <dbReference type="ARBA" id="ARBA00022813"/>
    </source>
</evidence>
<dbReference type="GO" id="GO:0016811">
    <property type="term" value="F:hydrolase activity, acting on carbon-nitrogen (but not peptide) bonds, in linear amides"/>
    <property type="evidence" value="ECO:0007669"/>
    <property type="project" value="UniProtKB-ARBA"/>
</dbReference>
<evidence type="ECO:0000313" key="9">
    <source>
        <dbReference type="EMBL" id="GLP96466.1"/>
    </source>
</evidence>
<name>A0AA37RWC8_9GAMM</name>
<dbReference type="InterPro" id="IPR029055">
    <property type="entry name" value="Ntn_hydrolases_N"/>
</dbReference>
<proteinExistence type="predicted"/>
<comment type="caution">
    <text evidence="9">The sequence shown here is derived from an EMBL/GenBank/DDBJ whole genome shotgun (WGS) entry which is preliminary data.</text>
</comment>
<dbReference type="EMBL" id="BSNC01000004">
    <property type="protein sequence ID" value="GLP96466.1"/>
    <property type="molecule type" value="Genomic_DNA"/>
</dbReference>
<keyword evidence="8" id="KW-0732">Signal</keyword>
<dbReference type="PANTHER" id="PTHR10188">
    <property type="entry name" value="L-ASPARAGINASE"/>
    <property type="match status" value="1"/>
</dbReference>
<organism evidence="9 10">
    <name type="scientific">Paraferrimonas sedimenticola</name>
    <dbReference type="NCBI Taxonomy" id="375674"/>
    <lineage>
        <taxon>Bacteria</taxon>
        <taxon>Pseudomonadati</taxon>
        <taxon>Pseudomonadota</taxon>
        <taxon>Gammaproteobacteria</taxon>
        <taxon>Alteromonadales</taxon>
        <taxon>Ferrimonadaceae</taxon>
        <taxon>Paraferrimonas</taxon>
    </lineage>
</organism>
<feature type="site" description="Cleavage; by autolysis" evidence="7">
    <location>
        <begin position="205"/>
        <end position="206"/>
    </location>
</feature>
<keyword evidence="3" id="KW-0068">Autocatalytic cleavage</keyword>
<reference evidence="9" key="2">
    <citation type="submission" date="2023-01" db="EMBL/GenBank/DDBJ databases">
        <title>Draft genome sequence of Paraferrimonas sedimenticola strain NBRC 101628.</title>
        <authorList>
            <person name="Sun Q."/>
            <person name="Mori K."/>
        </authorList>
    </citation>
    <scope>NUCLEOTIDE SEQUENCE</scope>
    <source>
        <strain evidence="9">NBRC 101628</strain>
    </source>
</reference>
<evidence type="ECO:0000256" key="5">
    <source>
        <dbReference type="PIRSR" id="PIRSR600246-1"/>
    </source>
</evidence>
<sequence>MKSMYCAALALTLGAISTQLQAQQNPFSIAIHGGAGTISKAKLTPAQIAQYEAKLAEAVNAGYAVLEQGGSSLDAVSKAVTILEASPLFNAGVGAVYTYDGAHELDAAIMDGKTLNAGAVASVRHVKSPIQLARLVMEESPHVMLAGAGVEEFAIAQQLPLVTNDHFSTDSRYQSLLKAKEKLRKNQKHSHQAAVEALPLDYKYGTVGAVALDKSGNLAAATSTGGMTAKRYGRVGDAPIIGAGTYAENGVCAISATGHGEYFIRYQVASDICARAKYQQQPLAKTADVVINQVLVEAGGSGGVIAVDAQGNVSMPFNSEGMYRASRKSGEAAVVAIWK</sequence>
<feature type="chain" id="PRO_5041291264" description="Isoaspartyl peptidase" evidence="8">
    <location>
        <begin position="23"/>
        <end position="339"/>
    </location>
</feature>
<dbReference type="AlphaFoldDB" id="A0AA37RWC8"/>
<dbReference type="GO" id="GO:0006508">
    <property type="term" value="P:proteolysis"/>
    <property type="evidence" value="ECO:0007669"/>
    <property type="project" value="UniProtKB-KW"/>
</dbReference>
<dbReference type="Gene3D" id="3.60.20.30">
    <property type="entry name" value="(Glycosyl)asparaginase"/>
    <property type="match status" value="1"/>
</dbReference>
<dbReference type="InterPro" id="IPR000246">
    <property type="entry name" value="Peptidase_T2"/>
</dbReference>
<keyword evidence="1" id="KW-0645">Protease</keyword>
<dbReference type="Pfam" id="PF01112">
    <property type="entry name" value="Asparaginase_2"/>
    <property type="match status" value="1"/>
</dbReference>
<reference evidence="9" key="1">
    <citation type="journal article" date="2014" name="Int. J. Syst. Evol. Microbiol.">
        <title>Complete genome sequence of Corynebacterium casei LMG S-19264T (=DSM 44701T), isolated from a smear-ripened cheese.</title>
        <authorList>
            <consortium name="US DOE Joint Genome Institute (JGI-PGF)"/>
            <person name="Walter F."/>
            <person name="Albersmeier A."/>
            <person name="Kalinowski J."/>
            <person name="Ruckert C."/>
        </authorList>
    </citation>
    <scope>NUCLEOTIDE SEQUENCE</scope>
    <source>
        <strain evidence="9">NBRC 101628</strain>
    </source>
</reference>
<dbReference type="GO" id="GO:0008233">
    <property type="term" value="F:peptidase activity"/>
    <property type="evidence" value="ECO:0007669"/>
    <property type="project" value="UniProtKB-KW"/>
</dbReference>
<gene>
    <name evidence="9" type="primary">iaaA</name>
    <name evidence="9" type="ORF">GCM10007895_17720</name>
</gene>
<evidence type="ECO:0000256" key="4">
    <source>
        <dbReference type="ARBA" id="ARBA00069124"/>
    </source>
</evidence>
<evidence type="ECO:0000256" key="8">
    <source>
        <dbReference type="SAM" id="SignalP"/>
    </source>
</evidence>
<feature type="active site" description="Nucleophile" evidence="5">
    <location>
        <position position="206"/>
    </location>
</feature>
<keyword evidence="2" id="KW-0378">Hydrolase</keyword>
<dbReference type="FunFam" id="3.60.20.30:FF:000001">
    <property type="entry name" value="Isoaspartyl peptidase/L-asparaginase"/>
    <property type="match status" value="1"/>
</dbReference>
<accession>A0AA37RWC8</accession>
<protein>
    <recommendedName>
        <fullName evidence="4">Isoaspartyl peptidase</fullName>
    </recommendedName>
</protein>
<dbReference type="CDD" id="cd04701">
    <property type="entry name" value="Asparaginase_2"/>
    <property type="match status" value="1"/>
</dbReference>
<feature type="binding site" evidence="6">
    <location>
        <begin position="257"/>
        <end position="260"/>
    </location>
    <ligand>
        <name>substrate</name>
    </ligand>
</feature>
<evidence type="ECO:0000256" key="2">
    <source>
        <dbReference type="ARBA" id="ARBA00022801"/>
    </source>
</evidence>
<feature type="signal peptide" evidence="8">
    <location>
        <begin position="1"/>
        <end position="22"/>
    </location>
</feature>
<evidence type="ECO:0000256" key="6">
    <source>
        <dbReference type="PIRSR" id="PIRSR600246-2"/>
    </source>
</evidence>
<dbReference type="PANTHER" id="PTHR10188:SF6">
    <property type="entry name" value="N(4)-(BETA-N-ACETYLGLUCOSAMINYL)-L-ASPARAGINASE"/>
    <property type="match status" value="1"/>
</dbReference>
<keyword evidence="10" id="KW-1185">Reference proteome</keyword>
<feature type="binding site" evidence="6">
    <location>
        <begin position="234"/>
        <end position="237"/>
    </location>
    <ligand>
        <name>substrate</name>
    </ligand>
</feature>
<evidence type="ECO:0000256" key="1">
    <source>
        <dbReference type="ARBA" id="ARBA00022670"/>
    </source>
</evidence>
<evidence type="ECO:0000256" key="7">
    <source>
        <dbReference type="PIRSR" id="PIRSR600246-3"/>
    </source>
</evidence>
<evidence type="ECO:0000313" key="10">
    <source>
        <dbReference type="Proteomes" id="UP001161422"/>
    </source>
</evidence>